<keyword evidence="2 9" id="KW-1003">Cell membrane</keyword>
<dbReference type="InterPro" id="IPR001872">
    <property type="entry name" value="Peptidase_A8"/>
</dbReference>
<evidence type="ECO:0000256" key="4">
    <source>
        <dbReference type="ARBA" id="ARBA00022692"/>
    </source>
</evidence>
<keyword evidence="12" id="KW-0449">Lipoprotein</keyword>
<dbReference type="RefSeq" id="WP_094325911.1">
    <property type="nucleotide sequence ID" value="NZ_CP022347.1"/>
</dbReference>
<reference evidence="12 13" key="1">
    <citation type="submission" date="2017-07" db="EMBL/GenBank/DDBJ databases">
        <title>Analysis of two Campylobacter avium genomes and identification of a novel hippuricase gene.</title>
        <authorList>
            <person name="Miller W.G."/>
            <person name="Chapman M.H."/>
            <person name="Yee E."/>
            <person name="Revez J."/>
            <person name="Bono J.L."/>
            <person name="Rossi M."/>
        </authorList>
    </citation>
    <scope>NUCLEOTIDE SEQUENCE [LARGE SCALE GENOMIC DNA]</scope>
    <source>
        <strain evidence="12 13">LMG 24591</strain>
    </source>
</reference>
<keyword evidence="4 9" id="KW-0812">Transmembrane</keyword>
<keyword evidence="13" id="KW-1185">Reference proteome</keyword>
<proteinExistence type="inferred from homology"/>
<evidence type="ECO:0000256" key="6">
    <source>
        <dbReference type="ARBA" id="ARBA00022801"/>
    </source>
</evidence>
<keyword evidence="7 9" id="KW-1133">Transmembrane helix</keyword>
<evidence type="ECO:0000256" key="10">
    <source>
        <dbReference type="RuleBase" id="RU000594"/>
    </source>
</evidence>
<dbReference type="PANTHER" id="PTHR33695:SF1">
    <property type="entry name" value="LIPOPROTEIN SIGNAL PEPTIDASE"/>
    <property type="match status" value="1"/>
</dbReference>
<keyword evidence="8 9" id="KW-0472">Membrane</keyword>
<evidence type="ECO:0000256" key="1">
    <source>
        <dbReference type="ARBA" id="ARBA00006139"/>
    </source>
</evidence>
<dbReference type="GO" id="GO:0006508">
    <property type="term" value="P:proteolysis"/>
    <property type="evidence" value="ECO:0007669"/>
    <property type="project" value="UniProtKB-KW"/>
</dbReference>
<evidence type="ECO:0000256" key="8">
    <source>
        <dbReference type="ARBA" id="ARBA00023136"/>
    </source>
</evidence>
<dbReference type="NCBIfam" id="TIGR00077">
    <property type="entry name" value="lspA"/>
    <property type="match status" value="1"/>
</dbReference>
<evidence type="ECO:0000256" key="3">
    <source>
        <dbReference type="ARBA" id="ARBA00022670"/>
    </source>
</evidence>
<dbReference type="OrthoDB" id="9810259at2"/>
<evidence type="ECO:0000256" key="2">
    <source>
        <dbReference type="ARBA" id="ARBA00022475"/>
    </source>
</evidence>
<evidence type="ECO:0000313" key="12">
    <source>
        <dbReference type="EMBL" id="ASQ31103.1"/>
    </source>
</evidence>
<comment type="pathway">
    <text evidence="9">Protein modification; lipoprotein biosynthesis (signal peptide cleavage).</text>
</comment>
<comment type="similarity">
    <text evidence="1 9 11">Belongs to the peptidase A8 family.</text>
</comment>
<keyword evidence="5 9" id="KW-0064">Aspartyl protease</keyword>
<feature type="transmembrane region" description="Helical" evidence="9">
    <location>
        <begin position="88"/>
        <end position="105"/>
    </location>
</feature>
<dbReference type="PANTHER" id="PTHR33695">
    <property type="entry name" value="LIPOPROTEIN SIGNAL PEPTIDASE"/>
    <property type="match status" value="1"/>
</dbReference>
<sequence>MFKILSKKQTIVFFIAFVAVFTLDQFVKYLSLSGMRYNGSFMSLVLVYNDGVAFSMFAFLKEYLKYIHLALLLALIAYLLWQKSFFKEHFLAFAMLISAGFSNLLDRFLHIGVVDMFFWHKWFEFAVFNVADVMINISVALILIKEFFFKKKDKNANLT</sequence>
<dbReference type="GO" id="GO:0005886">
    <property type="term" value="C:plasma membrane"/>
    <property type="evidence" value="ECO:0007669"/>
    <property type="project" value="UniProtKB-SubCell"/>
</dbReference>
<evidence type="ECO:0000256" key="11">
    <source>
        <dbReference type="RuleBase" id="RU004181"/>
    </source>
</evidence>
<dbReference type="KEGG" id="cavi:CAV_1493"/>
<accession>A0A222MYN5</accession>
<dbReference type="EC" id="3.4.23.36" evidence="9"/>
<evidence type="ECO:0000256" key="9">
    <source>
        <dbReference type="HAMAP-Rule" id="MF_00161"/>
    </source>
</evidence>
<gene>
    <name evidence="9 12" type="primary">lspA</name>
    <name evidence="12" type="ORF">CAV_1493</name>
</gene>
<dbReference type="PRINTS" id="PR00781">
    <property type="entry name" value="LIPOSIGPTASE"/>
</dbReference>
<evidence type="ECO:0000256" key="5">
    <source>
        <dbReference type="ARBA" id="ARBA00022750"/>
    </source>
</evidence>
<feature type="transmembrane region" description="Helical" evidence="9">
    <location>
        <begin position="12"/>
        <end position="32"/>
    </location>
</feature>
<dbReference type="AlphaFoldDB" id="A0A222MYN5"/>
<evidence type="ECO:0000313" key="13">
    <source>
        <dbReference type="Proteomes" id="UP000201169"/>
    </source>
</evidence>
<feature type="transmembrane region" description="Helical" evidence="9">
    <location>
        <begin position="63"/>
        <end position="81"/>
    </location>
</feature>
<evidence type="ECO:0000256" key="7">
    <source>
        <dbReference type="ARBA" id="ARBA00022989"/>
    </source>
</evidence>
<dbReference type="EMBL" id="CP022347">
    <property type="protein sequence ID" value="ASQ31103.1"/>
    <property type="molecule type" value="Genomic_DNA"/>
</dbReference>
<dbReference type="HAMAP" id="MF_00161">
    <property type="entry name" value="LspA"/>
    <property type="match status" value="1"/>
</dbReference>
<dbReference type="Proteomes" id="UP000201169">
    <property type="component" value="Chromosome"/>
</dbReference>
<dbReference type="PROSITE" id="PS00855">
    <property type="entry name" value="SPASE_II"/>
    <property type="match status" value="1"/>
</dbReference>
<feature type="active site" evidence="9">
    <location>
        <position position="115"/>
    </location>
</feature>
<organism evidence="12 13">
    <name type="scientific">Campylobacter avium LMG 24591</name>
    <dbReference type="NCBI Taxonomy" id="522484"/>
    <lineage>
        <taxon>Bacteria</taxon>
        <taxon>Pseudomonadati</taxon>
        <taxon>Campylobacterota</taxon>
        <taxon>Epsilonproteobacteria</taxon>
        <taxon>Campylobacterales</taxon>
        <taxon>Campylobacteraceae</taxon>
        <taxon>Campylobacter</taxon>
    </lineage>
</organism>
<comment type="catalytic activity">
    <reaction evidence="9 10">
        <text>Release of signal peptides from bacterial membrane prolipoproteins. Hydrolyzes -Xaa-Yaa-Zaa-|-(S,diacylglyceryl)Cys-, in which Xaa is hydrophobic (preferably Leu), and Yaa (Ala or Ser) and Zaa (Gly or Ala) have small, neutral side chains.</text>
        <dbReference type="EC" id="3.4.23.36"/>
    </reaction>
</comment>
<keyword evidence="6 9" id="KW-0378">Hydrolase</keyword>
<dbReference type="Pfam" id="PF01252">
    <property type="entry name" value="Peptidase_A8"/>
    <property type="match status" value="1"/>
</dbReference>
<protein>
    <recommendedName>
        <fullName evidence="9">Lipoprotein signal peptidase</fullName>
        <ecNumber evidence="9">3.4.23.36</ecNumber>
    </recommendedName>
    <alternativeName>
        <fullName evidence="9">Prolipoprotein signal peptidase</fullName>
    </alternativeName>
    <alternativeName>
        <fullName evidence="9">Signal peptidase II</fullName>
        <shortName evidence="9">SPase II</shortName>
    </alternativeName>
</protein>
<feature type="transmembrane region" description="Helical" evidence="9">
    <location>
        <begin position="125"/>
        <end position="144"/>
    </location>
</feature>
<name>A0A222MYN5_9BACT</name>
<feature type="active site" evidence="9">
    <location>
        <position position="132"/>
    </location>
</feature>
<comment type="subcellular location">
    <subcellularLocation>
        <location evidence="9">Cell membrane</location>
        <topology evidence="9">Multi-pass membrane protein</topology>
    </subcellularLocation>
</comment>
<keyword evidence="3 9" id="KW-0645">Protease</keyword>
<dbReference type="UniPathway" id="UPA00665"/>
<comment type="function">
    <text evidence="9 10">This protein specifically catalyzes the removal of signal peptides from prolipoproteins.</text>
</comment>
<dbReference type="GO" id="GO:0004190">
    <property type="term" value="F:aspartic-type endopeptidase activity"/>
    <property type="evidence" value="ECO:0007669"/>
    <property type="project" value="UniProtKB-UniRule"/>
</dbReference>